<accession>A0A317Q232</accession>
<dbReference type="GO" id="GO:0006547">
    <property type="term" value="P:L-histidine metabolic process"/>
    <property type="evidence" value="ECO:0007669"/>
    <property type="project" value="UniProtKB-KW"/>
</dbReference>
<dbReference type="EMBL" id="QGTT01000027">
    <property type="protein sequence ID" value="PWW07563.1"/>
    <property type="molecule type" value="Genomic_DNA"/>
</dbReference>
<name>A0A317Q232_9GAMM</name>
<dbReference type="PROSITE" id="PS51409">
    <property type="entry name" value="ARGINASE_2"/>
    <property type="match status" value="1"/>
</dbReference>
<dbReference type="PANTHER" id="PTHR11358:SF35">
    <property type="entry name" value="FORMIMIDOYLGLUTAMASE"/>
    <property type="match status" value="1"/>
</dbReference>
<dbReference type="CDD" id="cd09988">
    <property type="entry name" value="Formimidoylglutamase"/>
    <property type="match status" value="1"/>
</dbReference>
<evidence type="ECO:0000256" key="3">
    <source>
        <dbReference type="ARBA" id="ARBA00022808"/>
    </source>
</evidence>
<evidence type="ECO:0000256" key="4">
    <source>
        <dbReference type="ARBA" id="ARBA00023211"/>
    </source>
</evidence>
<evidence type="ECO:0000256" key="1">
    <source>
        <dbReference type="ARBA" id="ARBA00022723"/>
    </source>
</evidence>
<gene>
    <name evidence="6" type="ORF">DET45_1278</name>
</gene>
<keyword evidence="4" id="KW-0464">Manganese</keyword>
<evidence type="ECO:0000256" key="2">
    <source>
        <dbReference type="ARBA" id="ARBA00022801"/>
    </source>
</evidence>
<dbReference type="OrthoDB" id="9788689at2"/>
<dbReference type="PANTHER" id="PTHR11358">
    <property type="entry name" value="ARGINASE/AGMATINASE"/>
    <property type="match status" value="1"/>
</dbReference>
<reference evidence="6 7" key="1">
    <citation type="submission" date="2018-05" db="EMBL/GenBank/DDBJ databases">
        <title>Freshwater and sediment microbial communities from various areas in North America, analyzing microbe dynamics in response to fracking.</title>
        <authorList>
            <person name="Lamendella R."/>
        </authorList>
    </citation>
    <scope>NUCLEOTIDE SEQUENCE [LARGE SCALE GENOMIC DNA]</scope>
    <source>
        <strain evidence="6 7">125B1</strain>
    </source>
</reference>
<dbReference type="Gene3D" id="3.40.800.10">
    <property type="entry name" value="Ureohydrolase domain"/>
    <property type="match status" value="1"/>
</dbReference>
<dbReference type="RefSeq" id="WP_110076974.1">
    <property type="nucleotide sequence ID" value="NZ_QGTT01000027.1"/>
</dbReference>
<dbReference type="Pfam" id="PF00491">
    <property type="entry name" value="Arginase"/>
    <property type="match status" value="1"/>
</dbReference>
<comment type="caution">
    <text evidence="6">The sequence shown here is derived from an EMBL/GenBank/DDBJ whole genome shotgun (WGS) entry which is preliminary data.</text>
</comment>
<dbReference type="Proteomes" id="UP000246964">
    <property type="component" value="Unassembled WGS sequence"/>
</dbReference>
<dbReference type="GO" id="GO:0046872">
    <property type="term" value="F:metal ion binding"/>
    <property type="evidence" value="ECO:0007669"/>
    <property type="project" value="UniProtKB-KW"/>
</dbReference>
<dbReference type="InterPro" id="IPR006035">
    <property type="entry name" value="Ureohydrolase"/>
</dbReference>
<dbReference type="SUPFAM" id="SSF52768">
    <property type="entry name" value="Arginase/deacetylase"/>
    <property type="match status" value="1"/>
</dbReference>
<evidence type="ECO:0000313" key="7">
    <source>
        <dbReference type="Proteomes" id="UP000246964"/>
    </source>
</evidence>
<protein>
    <submittedName>
        <fullName evidence="6">Arginase family enzyme</fullName>
    </submittedName>
</protein>
<evidence type="ECO:0000313" key="6">
    <source>
        <dbReference type="EMBL" id="PWW07563.1"/>
    </source>
</evidence>
<dbReference type="GO" id="GO:0008783">
    <property type="term" value="F:agmatinase activity"/>
    <property type="evidence" value="ECO:0007669"/>
    <property type="project" value="TreeGrafter"/>
</dbReference>
<dbReference type="GO" id="GO:0033389">
    <property type="term" value="P:putrescine biosynthetic process from arginine, via agmatine"/>
    <property type="evidence" value="ECO:0007669"/>
    <property type="project" value="TreeGrafter"/>
</dbReference>
<keyword evidence="7" id="KW-1185">Reference proteome</keyword>
<dbReference type="InterPro" id="IPR023696">
    <property type="entry name" value="Ureohydrolase_dom_sf"/>
</dbReference>
<keyword evidence="2" id="KW-0378">Hydrolase</keyword>
<proteinExistence type="inferred from homology"/>
<keyword evidence="1" id="KW-0479">Metal-binding</keyword>
<organism evidence="6 7">
    <name type="scientific">Pseudidiomarina maritima</name>
    <dbReference type="NCBI Taxonomy" id="519453"/>
    <lineage>
        <taxon>Bacteria</taxon>
        <taxon>Pseudomonadati</taxon>
        <taxon>Pseudomonadota</taxon>
        <taxon>Gammaproteobacteria</taxon>
        <taxon>Alteromonadales</taxon>
        <taxon>Idiomarinaceae</taxon>
        <taxon>Pseudidiomarina</taxon>
    </lineage>
</organism>
<sequence length="358" mass="37785">MLFEALPTATWFTPRSGETRLGQVLTWLPPVADIPAYNKALAHAWQQGQRIAIIGVPEGIGPRANLGRGGAEHGFHAALKSWLNLQANAHLVTDQILMLGALACDDLQQQANQLEVTEPSQLAQLRQLCAELDSRLSAVLTPLFSQGFRVILIGGGHNNAYPLLQSLATAKASPVAAINLDPHADFRALEGRHSGNGFSYAHAAGVLQHYHVMGLHLAKNNAASLQALTAAGFSYSSIQAIYQHGWQPLWSAQLAQQAQGQLPLGIEVDIDAIQGAPASAINYLGVSAAQACQFVAQLAQLPHAAYLHLAEAAPSLHPAGQAVGDMVCGQLLSELMLAFIGVDLDASNHATAAGQTDS</sequence>
<keyword evidence="3" id="KW-0369">Histidine metabolism</keyword>
<dbReference type="AlphaFoldDB" id="A0A317Q232"/>
<comment type="similarity">
    <text evidence="5">Belongs to the arginase family.</text>
</comment>
<evidence type="ECO:0000256" key="5">
    <source>
        <dbReference type="PROSITE-ProRule" id="PRU00742"/>
    </source>
</evidence>